<dbReference type="PRINTS" id="PR00421">
    <property type="entry name" value="THIOREDOXIN"/>
</dbReference>
<feature type="site" description="Contributes to redox potential value" evidence="9">
    <location>
        <position position="33"/>
    </location>
</feature>
<evidence type="ECO:0000256" key="1">
    <source>
        <dbReference type="ARBA" id="ARBA00008987"/>
    </source>
</evidence>
<dbReference type="Gene3D" id="3.40.30.10">
    <property type="entry name" value="Glutaredoxin"/>
    <property type="match status" value="1"/>
</dbReference>
<dbReference type="InterPro" id="IPR017937">
    <property type="entry name" value="Thioredoxin_CS"/>
</dbReference>
<evidence type="ECO:0000259" key="11">
    <source>
        <dbReference type="PROSITE" id="PS51352"/>
    </source>
</evidence>
<keyword evidence="6 10" id="KW-0676">Redox-active center</keyword>
<feature type="active site" description="Nucleophile" evidence="9">
    <location>
        <position position="31"/>
    </location>
</feature>
<dbReference type="FunFam" id="3.40.30.10:FF:000001">
    <property type="entry name" value="Thioredoxin"/>
    <property type="match status" value="1"/>
</dbReference>
<evidence type="ECO:0000256" key="2">
    <source>
        <dbReference type="ARBA" id="ARBA00020570"/>
    </source>
</evidence>
<dbReference type="SUPFAM" id="SSF52833">
    <property type="entry name" value="Thioredoxin-like"/>
    <property type="match status" value="1"/>
</dbReference>
<dbReference type="RefSeq" id="WP_022505339.1">
    <property type="nucleotide sequence ID" value="NZ_CP039381.1"/>
</dbReference>
<accession>A0A4P8XU25</accession>
<dbReference type="PROSITE" id="PS00194">
    <property type="entry name" value="THIOREDOXIN_1"/>
    <property type="match status" value="1"/>
</dbReference>
<dbReference type="InterPro" id="IPR005746">
    <property type="entry name" value="Thioredoxin"/>
</dbReference>
<evidence type="ECO:0000256" key="6">
    <source>
        <dbReference type="ARBA" id="ARBA00023284"/>
    </source>
</evidence>
<evidence type="ECO:0000256" key="3">
    <source>
        <dbReference type="ARBA" id="ARBA00022448"/>
    </source>
</evidence>
<dbReference type="InterPro" id="IPR013766">
    <property type="entry name" value="Thioredoxin_domain"/>
</dbReference>
<dbReference type="Pfam" id="PF00085">
    <property type="entry name" value="Thioredoxin"/>
    <property type="match status" value="1"/>
</dbReference>
<evidence type="ECO:0000256" key="10">
    <source>
        <dbReference type="PIRSR" id="PIRSR000077-4"/>
    </source>
</evidence>
<evidence type="ECO:0000256" key="4">
    <source>
        <dbReference type="ARBA" id="ARBA00022982"/>
    </source>
</evidence>
<feature type="site" description="Deprotonates C-terminal active site Cys" evidence="9">
    <location>
        <position position="25"/>
    </location>
</feature>
<reference evidence="12 13" key="1">
    <citation type="submission" date="2019-04" db="EMBL/GenBank/DDBJ databases">
        <authorList>
            <person name="Embree M."/>
            <person name="Gaffney J.R."/>
        </authorList>
    </citation>
    <scope>NUCLEOTIDE SEQUENCE [LARGE SCALE GENOMIC DNA]</scope>
    <source>
        <strain evidence="12 13">JE7A12</strain>
    </source>
</reference>
<keyword evidence="4" id="KW-0249">Electron transport</keyword>
<evidence type="ECO:0000313" key="13">
    <source>
        <dbReference type="Proteomes" id="UP000301475"/>
    </source>
</evidence>
<feature type="site" description="Contributes to redox potential value" evidence="9">
    <location>
        <position position="32"/>
    </location>
</feature>
<dbReference type="PROSITE" id="PS51352">
    <property type="entry name" value="THIOREDOXIN_2"/>
    <property type="match status" value="1"/>
</dbReference>
<keyword evidence="3" id="KW-0813">Transport</keyword>
<sequence>MSIINLTKDSYHNEVMETEKVVVIDFWATWCGPCKMMAPVVEEVAKDYPDVKVCKVNVDEEPELSNAFKIVSIPTIVVIKNGEIIDSVVGYRPKEDIEKIIKLVK</sequence>
<dbReference type="Proteomes" id="UP000301475">
    <property type="component" value="Chromosome"/>
</dbReference>
<comment type="similarity">
    <text evidence="1 8">Belongs to the thioredoxin family.</text>
</comment>
<evidence type="ECO:0000256" key="9">
    <source>
        <dbReference type="PIRSR" id="PIRSR000077-1"/>
    </source>
</evidence>
<keyword evidence="13" id="KW-1185">Reference proteome</keyword>
<dbReference type="PANTHER" id="PTHR45663">
    <property type="entry name" value="GEO12009P1"/>
    <property type="match status" value="1"/>
</dbReference>
<gene>
    <name evidence="12" type="primary">trxA</name>
    <name evidence="12" type="ORF">E5Z56_01340</name>
</gene>
<feature type="active site" description="Nucleophile" evidence="9">
    <location>
        <position position="34"/>
    </location>
</feature>
<dbReference type="PIRSF" id="PIRSF000077">
    <property type="entry name" value="Thioredoxin"/>
    <property type="match status" value="1"/>
</dbReference>
<feature type="domain" description="Thioredoxin" evidence="11">
    <location>
        <begin position="1"/>
        <end position="105"/>
    </location>
</feature>
<dbReference type="AlphaFoldDB" id="A0A4P8XU25"/>
<feature type="disulfide bond" description="Redox-active" evidence="10">
    <location>
        <begin position="31"/>
        <end position="34"/>
    </location>
</feature>
<dbReference type="GO" id="GO:0005737">
    <property type="term" value="C:cytoplasm"/>
    <property type="evidence" value="ECO:0007669"/>
    <property type="project" value="TreeGrafter"/>
</dbReference>
<protein>
    <recommendedName>
        <fullName evidence="2 7">Thioredoxin</fullName>
    </recommendedName>
</protein>
<organism evidence="12 13">
    <name type="scientific">Ruminococcus bovis</name>
    <dbReference type="NCBI Taxonomy" id="2564099"/>
    <lineage>
        <taxon>Bacteria</taxon>
        <taxon>Bacillati</taxon>
        <taxon>Bacillota</taxon>
        <taxon>Clostridia</taxon>
        <taxon>Eubacteriales</taxon>
        <taxon>Oscillospiraceae</taxon>
        <taxon>Ruminococcus</taxon>
    </lineage>
</organism>
<dbReference type="EMBL" id="CP039381">
    <property type="protein sequence ID" value="QCT06092.1"/>
    <property type="molecule type" value="Genomic_DNA"/>
</dbReference>
<dbReference type="InterPro" id="IPR036249">
    <property type="entry name" value="Thioredoxin-like_sf"/>
</dbReference>
<evidence type="ECO:0000256" key="8">
    <source>
        <dbReference type="PIRNR" id="PIRNR000077"/>
    </source>
</evidence>
<name>A0A4P8XU25_9FIRM</name>
<evidence type="ECO:0000313" key="12">
    <source>
        <dbReference type="EMBL" id="QCT06092.1"/>
    </source>
</evidence>
<dbReference type="NCBIfam" id="TIGR01068">
    <property type="entry name" value="thioredoxin"/>
    <property type="match status" value="1"/>
</dbReference>
<dbReference type="KEGG" id="ruj:E5Z56_01340"/>
<dbReference type="PANTHER" id="PTHR45663:SF11">
    <property type="entry name" value="GEO12009P1"/>
    <property type="match status" value="1"/>
</dbReference>
<proteinExistence type="inferred from homology"/>
<dbReference type="GO" id="GO:0015035">
    <property type="term" value="F:protein-disulfide reductase activity"/>
    <property type="evidence" value="ECO:0007669"/>
    <property type="project" value="UniProtKB-UniRule"/>
</dbReference>
<dbReference type="CDD" id="cd02947">
    <property type="entry name" value="TRX_family"/>
    <property type="match status" value="1"/>
</dbReference>
<keyword evidence="5 10" id="KW-1015">Disulfide bond</keyword>
<evidence type="ECO:0000256" key="5">
    <source>
        <dbReference type="ARBA" id="ARBA00023157"/>
    </source>
</evidence>
<dbReference type="OrthoDB" id="9790390at2"/>
<evidence type="ECO:0000256" key="7">
    <source>
        <dbReference type="NCBIfam" id="TIGR01068"/>
    </source>
</evidence>